<dbReference type="AlphaFoldDB" id="X1JZ98"/>
<dbReference type="InterPro" id="IPR010994">
    <property type="entry name" value="RuvA_2-like"/>
</dbReference>
<dbReference type="InterPro" id="IPR006166">
    <property type="entry name" value="ERCC4_domain"/>
</dbReference>
<organism evidence="2">
    <name type="scientific">marine sediment metagenome</name>
    <dbReference type="NCBI Taxonomy" id="412755"/>
    <lineage>
        <taxon>unclassified sequences</taxon>
        <taxon>metagenomes</taxon>
        <taxon>ecological metagenomes</taxon>
    </lineage>
</organism>
<evidence type="ECO:0000259" key="1">
    <source>
        <dbReference type="Pfam" id="PF02732"/>
    </source>
</evidence>
<accession>X1JZ98</accession>
<feature type="domain" description="ERCC4" evidence="1">
    <location>
        <begin position="4"/>
        <end position="42"/>
    </location>
</feature>
<reference evidence="2" key="1">
    <citation type="journal article" date="2014" name="Front. Microbiol.">
        <title>High frequency of phylogenetically diverse reductive dehalogenase-homologous genes in deep subseafloor sedimentary metagenomes.</title>
        <authorList>
            <person name="Kawai M."/>
            <person name="Futagami T."/>
            <person name="Toyoda A."/>
            <person name="Takaki Y."/>
            <person name="Nishi S."/>
            <person name="Hori S."/>
            <person name="Arai W."/>
            <person name="Tsubouchi T."/>
            <person name="Morono Y."/>
            <person name="Uchiyama I."/>
            <person name="Ito T."/>
            <person name="Fujiyama A."/>
            <person name="Inagaki F."/>
            <person name="Takami H."/>
        </authorList>
    </citation>
    <scope>NUCLEOTIDE SEQUENCE</scope>
    <source>
        <strain evidence="2">Expedition CK06-06</strain>
    </source>
</reference>
<proteinExistence type="predicted"/>
<name>X1JZ98_9ZZZZ</name>
<sequence length="133" mass="14806">MHSRRKIHPNAIRGALAALVVEFNIPILPTRDEKETALILVAIARREQVGEAREVAIRGEPKSLALPEQQRFVVEGLPGVSAVLAKRLLEHFGTVERVIAASEDELRQVRGIGREKAKKIKLVLNSRYEVSES</sequence>
<evidence type="ECO:0000313" key="2">
    <source>
        <dbReference type="EMBL" id="GAH99502.1"/>
    </source>
</evidence>
<dbReference type="GO" id="GO:0003677">
    <property type="term" value="F:DNA binding"/>
    <property type="evidence" value="ECO:0007669"/>
    <property type="project" value="InterPro"/>
</dbReference>
<dbReference type="Gene3D" id="1.10.150.20">
    <property type="entry name" value="5' to 3' exonuclease, C-terminal subdomain"/>
    <property type="match status" value="1"/>
</dbReference>
<dbReference type="Pfam" id="PF02732">
    <property type="entry name" value="ERCC4"/>
    <property type="match status" value="1"/>
</dbReference>
<dbReference type="GO" id="GO:0004518">
    <property type="term" value="F:nuclease activity"/>
    <property type="evidence" value="ECO:0007669"/>
    <property type="project" value="InterPro"/>
</dbReference>
<dbReference type="Pfam" id="PF14520">
    <property type="entry name" value="HHH_5"/>
    <property type="match status" value="1"/>
</dbReference>
<gene>
    <name evidence="2" type="ORF">S06H3_01936</name>
</gene>
<dbReference type="EMBL" id="BARV01000528">
    <property type="protein sequence ID" value="GAH99502.1"/>
    <property type="molecule type" value="Genomic_DNA"/>
</dbReference>
<protein>
    <recommendedName>
        <fullName evidence="1">ERCC4 domain-containing protein</fullName>
    </recommendedName>
</protein>
<comment type="caution">
    <text evidence="2">The sequence shown here is derived from an EMBL/GenBank/DDBJ whole genome shotgun (WGS) entry which is preliminary data.</text>
</comment>
<dbReference type="SUPFAM" id="SSF47781">
    <property type="entry name" value="RuvA domain 2-like"/>
    <property type="match status" value="1"/>
</dbReference>
<dbReference type="Gene3D" id="3.40.50.10130">
    <property type="match status" value="1"/>
</dbReference>